<evidence type="ECO:0000313" key="2">
    <source>
        <dbReference type="Proteomes" id="UP000234748"/>
    </source>
</evidence>
<sequence>MVYIIEKQTSGRHKKSGSERPILPFDGDWLMTEEVSSQLDATRIRFKWFRTAAKSTNGTLQKDKES</sequence>
<accession>A0A2N5M089</accession>
<reference evidence="1 2" key="1">
    <citation type="submission" date="2017-11" db="EMBL/GenBank/DDBJ databases">
        <title>Comparitive Functional Genomics of Dry Heat Resistant strains isolated from the Viking Spacecraft.</title>
        <authorList>
            <person name="Seuylemezian A."/>
            <person name="Cooper K."/>
            <person name="Vaishampayan P."/>
        </authorList>
    </citation>
    <scope>NUCLEOTIDE SEQUENCE [LARGE SCALE GENOMIC DNA]</scope>
    <source>
        <strain evidence="1 2">V1-29</strain>
    </source>
</reference>
<protein>
    <submittedName>
        <fullName evidence="1">Uncharacterized protein</fullName>
    </submittedName>
</protein>
<keyword evidence="2" id="KW-1185">Reference proteome</keyword>
<evidence type="ECO:0000313" key="1">
    <source>
        <dbReference type="EMBL" id="PLT27761.1"/>
    </source>
</evidence>
<gene>
    <name evidence="1" type="ORF">CUU66_22115</name>
</gene>
<dbReference type="Proteomes" id="UP000234748">
    <property type="component" value="Unassembled WGS sequence"/>
</dbReference>
<proteinExistence type="predicted"/>
<comment type="caution">
    <text evidence="1">The sequence shown here is derived from an EMBL/GenBank/DDBJ whole genome shotgun (WGS) entry which is preliminary data.</text>
</comment>
<dbReference type="AlphaFoldDB" id="A0A2N5M089"/>
<dbReference type="RefSeq" id="WP_101645560.1">
    <property type="nucleotide sequence ID" value="NZ_PGUY01000079.1"/>
</dbReference>
<name>A0A2N5M089_9BACI</name>
<dbReference type="EMBL" id="PGUY01000079">
    <property type="protein sequence ID" value="PLT27761.1"/>
    <property type="molecule type" value="Genomic_DNA"/>
</dbReference>
<organism evidence="1 2">
    <name type="scientific">Peribacillus deserti</name>
    <dbReference type="NCBI Taxonomy" id="673318"/>
    <lineage>
        <taxon>Bacteria</taxon>
        <taxon>Bacillati</taxon>
        <taxon>Bacillota</taxon>
        <taxon>Bacilli</taxon>
        <taxon>Bacillales</taxon>
        <taxon>Bacillaceae</taxon>
        <taxon>Peribacillus</taxon>
    </lineage>
</organism>